<accession>A0ABZ3FPU0</accession>
<reference evidence="1 2" key="1">
    <citation type="submission" date="2024-04" db="EMBL/GenBank/DDBJ databases">
        <title>Isolation of an actinomycete strain from pig manure.</title>
        <authorList>
            <person name="Gong T."/>
            <person name="Yu Z."/>
            <person name="An M."/>
            <person name="Wei C."/>
            <person name="Yang W."/>
            <person name="Liu L."/>
        </authorList>
    </citation>
    <scope>NUCLEOTIDE SEQUENCE [LARGE SCALE GENOMIC DNA]</scope>
    <source>
        <strain evidence="1 2">ZF39</strain>
    </source>
</reference>
<keyword evidence="2" id="KW-1185">Reference proteome</keyword>
<organism evidence="1 2">
    <name type="scientific">Ammonicoccus fulvus</name>
    <dbReference type="NCBI Taxonomy" id="3138240"/>
    <lineage>
        <taxon>Bacteria</taxon>
        <taxon>Bacillati</taxon>
        <taxon>Actinomycetota</taxon>
        <taxon>Actinomycetes</taxon>
        <taxon>Propionibacteriales</taxon>
        <taxon>Propionibacteriaceae</taxon>
        <taxon>Ammonicoccus</taxon>
    </lineage>
</organism>
<dbReference type="RefSeq" id="WP_425308222.1">
    <property type="nucleotide sequence ID" value="NZ_CP154795.1"/>
</dbReference>
<protein>
    <submittedName>
        <fullName evidence="1">Uncharacterized protein</fullName>
    </submittedName>
</protein>
<dbReference type="Proteomes" id="UP001442841">
    <property type="component" value="Chromosome"/>
</dbReference>
<proteinExistence type="predicted"/>
<gene>
    <name evidence="1" type="ORF">AADG42_05520</name>
</gene>
<dbReference type="EMBL" id="CP154795">
    <property type="protein sequence ID" value="XAN06790.1"/>
    <property type="molecule type" value="Genomic_DNA"/>
</dbReference>
<evidence type="ECO:0000313" key="1">
    <source>
        <dbReference type="EMBL" id="XAN06790.1"/>
    </source>
</evidence>
<evidence type="ECO:0000313" key="2">
    <source>
        <dbReference type="Proteomes" id="UP001442841"/>
    </source>
</evidence>
<sequence>MTVQNNEASRLAVVIALRDDARLVANRLSHVWEQARTRDH</sequence>
<name>A0ABZ3FPU0_9ACTN</name>